<proteinExistence type="predicted"/>
<keyword evidence="2" id="KW-1185">Reference proteome</keyword>
<dbReference type="SUPFAM" id="SSF53474">
    <property type="entry name" value="alpha/beta-Hydrolases"/>
    <property type="match status" value="1"/>
</dbReference>
<dbReference type="InterPro" id="IPR029058">
    <property type="entry name" value="AB_hydrolase_fold"/>
</dbReference>
<sequence length="80" mass="8563">MPTTGGEVHALVARPADAPEGPLPTVFAIHGGPHAADEDRFSAYRAVWLGRRFRRGARELPRLHRLRLGCGATPSRAGPG</sequence>
<evidence type="ECO:0000313" key="2">
    <source>
        <dbReference type="Proteomes" id="UP000517916"/>
    </source>
</evidence>
<gene>
    <name evidence="1" type="ORF">BC739_006175</name>
</gene>
<dbReference type="Gene3D" id="3.40.50.1820">
    <property type="entry name" value="alpha/beta hydrolase"/>
    <property type="match status" value="1"/>
</dbReference>
<organism evidence="1 2">
    <name type="scientific">Kutzneria viridogrisea</name>
    <dbReference type="NCBI Taxonomy" id="47990"/>
    <lineage>
        <taxon>Bacteria</taxon>
        <taxon>Bacillati</taxon>
        <taxon>Actinomycetota</taxon>
        <taxon>Actinomycetes</taxon>
        <taxon>Pseudonocardiales</taxon>
        <taxon>Pseudonocardiaceae</taxon>
        <taxon>Kutzneria</taxon>
    </lineage>
</organism>
<name>A0ABR6BQQ9_9PSEU</name>
<comment type="caution">
    <text evidence="1">The sequence shown here is derived from an EMBL/GenBank/DDBJ whole genome shotgun (WGS) entry which is preliminary data.</text>
</comment>
<reference evidence="1 2" key="1">
    <citation type="submission" date="2020-08" db="EMBL/GenBank/DDBJ databases">
        <title>Genomic Encyclopedia of Archaeal and Bacterial Type Strains, Phase II (KMG-II): from individual species to whole genera.</title>
        <authorList>
            <person name="Goeker M."/>
        </authorList>
    </citation>
    <scope>NUCLEOTIDE SEQUENCE [LARGE SCALE GENOMIC DNA]</scope>
    <source>
        <strain evidence="1 2">DSM 43850</strain>
    </source>
</reference>
<dbReference type="Proteomes" id="UP000517916">
    <property type="component" value="Unassembled WGS sequence"/>
</dbReference>
<dbReference type="EMBL" id="JACJID010000005">
    <property type="protein sequence ID" value="MBA8928957.1"/>
    <property type="molecule type" value="Genomic_DNA"/>
</dbReference>
<protein>
    <submittedName>
        <fullName evidence="1">Uncharacterized protein</fullName>
    </submittedName>
</protein>
<accession>A0ABR6BQQ9</accession>
<evidence type="ECO:0000313" key="1">
    <source>
        <dbReference type="EMBL" id="MBA8928957.1"/>
    </source>
</evidence>